<dbReference type="PANTHER" id="PTHR43903">
    <property type="entry name" value="NEUROLIGIN"/>
    <property type="match status" value="1"/>
</dbReference>
<evidence type="ECO:0000256" key="1">
    <source>
        <dbReference type="ARBA" id="ARBA00005964"/>
    </source>
</evidence>
<dbReference type="KEGG" id="aten:116286707"/>
<protein>
    <recommendedName>
        <fullName evidence="4">Carboxylic ester hydrolase</fullName>
        <ecNumber evidence="4">3.1.1.-</ecNumber>
    </recommendedName>
</protein>
<feature type="chain" id="PRO_5028523062" description="Carboxylic ester hydrolase" evidence="4">
    <location>
        <begin position="26"/>
        <end position="577"/>
    </location>
</feature>
<feature type="signal peptide" evidence="4">
    <location>
        <begin position="1"/>
        <end position="25"/>
    </location>
</feature>
<dbReference type="AlphaFoldDB" id="A0A6P8H098"/>
<accession>A0A6P8H098</accession>
<dbReference type="GO" id="GO:0016787">
    <property type="term" value="F:hydrolase activity"/>
    <property type="evidence" value="ECO:0007669"/>
    <property type="project" value="UniProtKB-KW"/>
</dbReference>
<evidence type="ECO:0000256" key="2">
    <source>
        <dbReference type="ARBA" id="ARBA00022729"/>
    </source>
</evidence>
<dbReference type="InterPro" id="IPR019819">
    <property type="entry name" value="Carboxylesterase_B_CS"/>
</dbReference>
<name>A0A6P8H098_ACTTE</name>
<gene>
    <name evidence="7" type="primary">LOC116286707</name>
</gene>
<dbReference type="InterPro" id="IPR051093">
    <property type="entry name" value="Neuroligin/BSAL"/>
</dbReference>
<organism evidence="6 7">
    <name type="scientific">Actinia tenebrosa</name>
    <name type="common">Australian red waratah sea anemone</name>
    <dbReference type="NCBI Taxonomy" id="6105"/>
    <lineage>
        <taxon>Eukaryota</taxon>
        <taxon>Metazoa</taxon>
        <taxon>Cnidaria</taxon>
        <taxon>Anthozoa</taxon>
        <taxon>Hexacorallia</taxon>
        <taxon>Actiniaria</taxon>
        <taxon>Actiniidae</taxon>
        <taxon>Actinia</taxon>
    </lineage>
</organism>
<dbReference type="Gene3D" id="3.40.50.1820">
    <property type="entry name" value="alpha/beta hydrolase"/>
    <property type="match status" value="1"/>
</dbReference>
<dbReference type="FunFam" id="3.40.50.1820:FF:000128">
    <property type="entry name" value="Carboxylic ester hydrolase"/>
    <property type="match status" value="1"/>
</dbReference>
<dbReference type="InParanoid" id="A0A6P8H098"/>
<dbReference type="InterPro" id="IPR002018">
    <property type="entry name" value="CarbesteraseB"/>
</dbReference>
<reference evidence="7" key="1">
    <citation type="submission" date="2025-08" db="UniProtKB">
        <authorList>
            <consortium name="RefSeq"/>
        </authorList>
    </citation>
    <scope>IDENTIFICATION</scope>
    <source>
        <tissue evidence="7">Tentacle</tissue>
    </source>
</reference>
<sequence>MPLKRSITTGIWLFLVSLSLDLVKALNESPTHPLIIDLHSGRIFGRREAVPHGRNVEMFLGIPYAEPPIDQLRFAAPRPVKPWNGTRDATDYGHQCMRGDVVGLNVQPGIRSEDCLYLNVYTPADMDKPLQQLPVMVWIHGGGLYHGAGSRYDGSVLASFNDVIVVTFNYRLGLLGFLNIPGTDLTGNYGMLDQVMALKWVQENIGRFGGDSDRVIIFGQSAGGVSTDLLILSPLTKGLFSSAIIQSGFATSVFAYSSSSDPNKHAHFVKKLQCDITKDLLPCLRSKTRKEIVKAQGTVDYHLLGSYFPVPVVDGHFLPDKPNVLLSEGRFNHLKGSVVLGVTRDEGDAMLYGTQPNTDVPPTRESFQCMFDKVYFVADGGNELVKQAILYEYTNHSDPDSPENLLKSWKDLISDSWQFSRAVYSANAYAQAGINTYVYQFSHKSYYSIHPKNTGVHHFDDVQYVFGVPWKENSYVSQAFSYTDVERGLSTMMMRLWSNVAIYGSPNGYDRDLFRWPEYNIISQEYLDIKLEPSVGRKLHADRMVFWNHLIPKLANIDACKEKDKKEEKIEERKEEL</sequence>
<dbReference type="InterPro" id="IPR029058">
    <property type="entry name" value="AB_hydrolase_fold"/>
</dbReference>
<keyword evidence="3 4" id="KW-0378">Hydrolase</keyword>
<dbReference type="Pfam" id="PF00135">
    <property type="entry name" value="COesterase"/>
    <property type="match status" value="1"/>
</dbReference>
<dbReference type="EC" id="3.1.1.-" evidence="4"/>
<evidence type="ECO:0000256" key="3">
    <source>
        <dbReference type="ARBA" id="ARBA00022801"/>
    </source>
</evidence>
<dbReference type="PROSITE" id="PS00122">
    <property type="entry name" value="CARBOXYLESTERASE_B_1"/>
    <property type="match status" value="1"/>
</dbReference>
<keyword evidence="2 4" id="KW-0732">Signal</keyword>
<dbReference type="RefSeq" id="XP_031549133.1">
    <property type="nucleotide sequence ID" value="XM_031693273.1"/>
</dbReference>
<dbReference type="Proteomes" id="UP000515163">
    <property type="component" value="Unplaced"/>
</dbReference>
<evidence type="ECO:0000256" key="4">
    <source>
        <dbReference type="RuleBase" id="RU361235"/>
    </source>
</evidence>
<dbReference type="PROSITE" id="PS00941">
    <property type="entry name" value="CARBOXYLESTERASE_B_2"/>
    <property type="match status" value="1"/>
</dbReference>
<keyword evidence="6" id="KW-1185">Reference proteome</keyword>
<evidence type="ECO:0000313" key="6">
    <source>
        <dbReference type="Proteomes" id="UP000515163"/>
    </source>
</evidence>
<evidence type="ECO:0000313" key="7">
    <source>
        <dbReference type="RefSeq" id="XP_031549133.1"/>
    </source>
</evidence>
<dbReference type="GeneID" id="116286707"/>
<dbReference type="SUPFAM" id="SSF53474">
    <property type="entry name" value="alpha/beta-Hydrolases"/>
    <property type="match status" value="1"/>
</dbReference>
<dbReference type="InterPro" id="IPR019826">
    <property type="entry name" value="Carboxylesterase_B_AS"/>
</dbReference>
<proteinExistence type="inferred from homology"/>
<feature type="domain" description="Carboxylesterase type B" evidence="5">
    <location>
        <begin position="35"/>
        <end position="547"/>
    </location>
</feature>
<comment type="similarity">
    <text evidence="1 4">Belongs to the type-B carboxylesterase/lipase family.</text>
</comment>
<evidence type="ECO:0000259" key="5">
    <source>
        <dbReference type="Pfam" id="PF00135"/>
    </source>
</evidence>
<dbReference type="OrthoDB" id="9000293at2759"/>